<dbReference type="Proteomes" id="UP000004810">
    <property type="component" value="Unassembled WGS sequence"/>
</dbReference>
<reference evidence="2" key="1">
    <citation type="submission" date="2012-08" db="EMBL/GenBank/DDBJ databases">
        <title>The Genome Sequence of Wuchereria bancrofti.</title>
        <authorList>
            <person name="Nutman T.B."/>
            <person name="Fink D.L."/>
            <person name="Russ C."/>
            <person name="Young S."/>
            <person name="Zeng Q."/>
            <person name="Koehrsen M."/>
            <person name="Alvarado L."/>
            <person name="Berlin A."/>
            <person name="Chapman S.B."/>
            <person name="Chen Z."/>
            <person name="Freedman E."/>
            <person name="Gellesch M."/>
            <person name="Goldberg J."/>
            <person name="Griggs A."/>
            <person name="Gujja S."/>
            <person name="Heilman E.R."/>
            <person name="Heiman D."/>
            <person name="Hepburn T."/>
            <person name="Howarth C."/>
            <person name="Jen D."/>
            <person name="Larson L."/>
            <person name="Lewis B."/>
            <person name="Mehta T."/>
            <person name="Park D."/>
            <person name="Pearson M."/>
            <person name="Roberts A."/>
            <person name="Saif S."/>
            <person name="Shea T."/>
            <person name="Shenoy N."/>
            <person name="Sisk P."/>
            <person name="Stolte C."/>
            <person name="Sykes S."/>
            <person name="Walk T."/>
            <person name="White J."/>
            <person name="Yandava C."/>
            <person name="Haas B."/>
            <person name="Henn M.R."/>
            <person name="Nusbaum C."/>
            <person name="Birren B."/>
        </authorList>
    </citation>
    <scope>NUCLEOTIDE SEQUENCE [LARGE SCALE GENOMIC DNA]</scope>
    <source>
        <strain evidence="2">NA</strain>
    </source>
</reference>
<dbReference type="AlphaFoldDB" id="J9E3I0"/>
<accession>J9E3I0</accession>
<proteinExistence type="predicted"/>
<evidence type="ECO:0000313" key="1">
    <source>
        <dbReference type="EMBL" id="EJW76703.1"/>
    </source>
</evidence>
<evidence type="ECO:0000313" key="2">
    <source>
        <dbReference type="Proteomes" id="UP000004810"/>
    </source>
</evidence>
<dbReference type="EMBL" id="ADBV01008733">
    <property type="protein sequence ID" value="EJW76703.1"/>
    <property type="molecule type" value="Genomic_DNA"/>
</dbReference>
<gene>
    <name evidence="1" type="ORF">WUBG_12389</name>
</gene>
<sequence>ISRHDEYRNKSIISQEVTLTTMLSQYFRNSRKLRSTKLIMQLALEDPPTRPILKAQLKNASAP</sequence>
<comment type="caution">
    <text evidence="1">The sequence shown here is derived from an EMBL/GenBank/DDBJ whole genome shotgun (WGS) entry which is preliminary data.</text>
</comment>
<name>J9E3I0_WUCBA</name>
<protein>
    <submittedName>
        <fullName evidence="1">Uncharacterized protein</fullName>
    </submittedName>
</protein>
<organism evidence="1 2">
    <name type="scientific">Wuchereria bancrofti</name>
    <dbReference type="NCBI Taxonomy" id="6293"/>
    <lineage>
        <taxon>Eukaryota</taxon>
        <taxon>Metazoa</taxon>
        <taxon>Ecdysozoa</taxon>
        <taxon>Nematoda</taxon>
        <taxon>Chromadorea</taxon>
        <taxon>Rhabditida</taxon>
        <taxon>Spirurina</taxon>
        <taxon>Spiruromorpha</taxon>
        <taxon>Filarioidea</taxon>
        <taxon>Onchocercidae</taxon>
        <taxon>Wuchereria</taxon>
    </lineage>
</organism>
<feature type="non-terminal residue" evidence="1">
    <location>
        <position position="1"/>
    </location>
</feature>